<dbReference type="HOGENOM" id="CLU_2798051_0_0_1"/>
<name>A0A0E0BMW6_9ORYZ</name>
<dbReference type="EnsemblPlants" id="OGLUM12G00940.1">
    <property type="protein sequence ID" value="OGLUM12G00940.1"/>
    <property type="gene ID" value="OGLUM12G00940"/>
</dbReference>
<proteinExistence type="predicted"/>
<evidence type="ECO:0000313" key="1">
    <source>
        <dbReference type="EnsemblPlants" id="OGLUM12G00940.1"/>
    </source>
</evidence>
<reference evidence="1" key="2">
    <citation type="submission" date="2018-05" db="EMBL/GenBank/DDBJ databases">
        <title>OgluRS3 (Oryza glumaepatula Reference Sequence Version 3).</title>
        <authorList>
            <person name="Zhang J."/>
            <person name="Kudrna D."/>
            <person name="Lee S."/>
            <person name="Talag J."/>
            <person name="Welchert J."/>
            <person name="Wing R.A."/>
        </authorList>
    </citation>
    <scope>NUCLEOTIDE SEQUENCE [LARGE SCALE GENOMIC DNA]</scope>
</reference>
<protein>
    <submittedName>
        <fullName evidence="1">Uncharacterized protein</fullName>
    </submittedName>
</protein>
<accession>A0A0E0BMW6</accession>
<sequence length="68" mass="7591">MGEYGKIIYEKINARELIRTINDAGVALGTPPGLQQESSVLRNALQLLELVTMQYCPKHHRSPAKLKS</sequence>
<organism evidence="1">
    <name type="scientific">Oryza glumipatula</name>
    <dbReference type="NCBI Taxonomy" id="40148"/>
    <lineage>
        <taxon>Eukaryota</taxon>
        <taxon>Viridiplantae</taxon>
        <taxon>Streptophyta</taxon>
        <taxon>Embryophyta</taxon>
        <taxon>Tracheophyta</taxon>
        <taxon>Spermatophyta</taxon>
        <taxon>Magnoliopsida</taxon>
        <taxon>Liliopsida</taxon>
        <taxon>Poales</taxon>
        <taxon>Poaceae</taxon>
        <taxon>BOP clade</taxon>
        <taxon>Oryzoideae</taxon>
        <taxon>Oryzeae</taxon>
        <taxon>Oryzinae</taxon>
        <taxon>Oryza</taxon>
    </lineage>
</organism>
<dbReference type="Proteomes" id="UP000026961">
    <property type="component" value="Chromosome 12"/>
</dbReference>
<keyword evidence="2" id="KW-1185">Reference proteome</keyword>
<dbReference type="Gramene" id="OGLUM12G00940.1">
    <property type="protein sequence ID" value="OGLUM12G00940.1"/>
    <property type="gene ID" value="OGLUM12G00940"/>
</dbReference>
<dbReference type="AlphaFoldDB" id="A0A0E0BMW6"/>
<reference evidence="1" key="1">
    <citation type="submission" date="2015-04" db="UniProtKB">
        <authorList>
            <consortium name="EnsemblPlants"/>
        </authorList>
    </citation>
    <scope>IDENTIFICATION</scope>
</reference>
<evidence type="ECO:0000313" key="2">
    <source>
        <dbReference type="Proteomes" id="UP000026961"/>
    </source>
</evidence>